<dbReference type="GO" id="GO:0015562">
    <property type="term" value="F:efflux transmembrane transporter activity"/>
    <property type="evidence" value="ECO:0007669"/>
    <property type="project" value="TreeGrafter"/>
</dbReference>
<evidence type="ECO:0000259" key="7">
    <source>
        <dbReference type="Pfam" id="PF25954"/>
    </source>
</evidence>
<gene>
    <name evidence="8" type="primary">macA_22</name>
    <name evidence="8" type="ORF">GALL_238700</name>
</gene>
<dbReference type="AlphaFoldDB" id="A0A1J5S1D1"/>
<dbReference type="Pfam" id="PF25876">
    <property type="entry name" value="HH_MFP_RND"/>
    <property type="match status" value="1"/>
</dbReference>
<dbReference type="GO" id="GO:1990281">
    <property type="term" value="C:efflux pump complex"/>
    <property type="evidence" value="ECO:0007669"/>
    <property type="project" value="TreeGrafter"/>
</dbReference>
<evidence type="ECO:0000256" key="3">
    <source>
        <dbReference type="SAM" id="MobiDB-lite"/>
    </source>
</evidence>
<evidence type="ECO:0000259" key="6">
    <source>
        <dbReference type="Pfam" id="PF25917"/>
    </source>
</evidence>
<feature type="domain" description="Multidrug resistance protein MdtA-like barrel-sandwich hybrid" evidence="6">
    <location>
        <begin position="63"/>
        <end position="200"/>
    </location>
</feature>
<accession>A0A1J5S1D1</accession>
<dbReference type="NCBIfam" id="TIGR01730">
    <property type="entry name" value="RND_mfp"/>
    <property type="match status" value="1"/>
</dbReference>
<dbReference type="EMBL" id="MLJW01000192">
    <property type="protein sequence ID" value="OIQ94141.1"/>
    <property type="molecule type" value="Genomic_DNA"/>
</dbReference>
<keyword evidence="4" id="KW-1133">Transmembrane helix</keyword>
<sequence length="397" mass="43045">MQKRISRNISIGIAVLLAAGAGIWWFIPKKEPAEARYATVTAERGSITQSVSANGTLNPVVLVSVGSQISGIVKKLHADFNDQVKAGQVLLELDPTLTHAQLMQSEANIANAQASLELAQANEIRTRGLFEQEYVTRQDLDTAVQMLKAAKAQLALAQAQMERDRTNLSYTVIRSPVSGVVVSRLVDVGQTVAASLQTPTLFQIAQDLSHMQIDTSYAEADVGNIRVGQQATFRVDAFPNRTFRGAVRQVRLNPTTQQNVVTYDVVVSVDNLDQALMPGMTAYVNIVVAQRQDALRVPNAALRFRPGDAGPRLDKSRNSGDSRPKDEGRGKDKGDTIPMGTVYVLEKGQPKAVRLSVGITDNRMTEVLGGEIKEGDAVIVEDRLPPAKSSSTGMRLF</sequence>
<dbReference type="Pfam" id="PF25917">
    <property type="entry name" value="BSH_RND"/>
    <property type="match status" value="1"/>
</dbReference>
<reference evidence="8" key="1">
    <citation type="submission" date="2016-10" db="EMBL/GenBank/DDBJ databases">
        <title>Sequence of Gallionella enrichment culture.</title>
        <authorList>
            <person name="Poehlein A."/>
            <person name="Muehling M."/>
            <person name="Daniel R."/>
        </authorList>
    </citation>
    <scope>NUCLEOTIDE SEQUENCE</scope>
</reference>
<comment type="caution">
    <text evidence="8">The sequence shown here is derived from an EMBL/GenBank/DDBJ whole genome shotgun (WGS) entry which is preliminary data.</text>
</comment>
<proteinExistence type="inferred from homology"/>
<evidence type="ECO:0000256" key="4">
    <source>
        <dbReference type="SAM" id="Phobius"/>
    </source>
</evidence>
<feature type="region of interest" description="Disordered" evidence="3">
    <location>
        <begin position="303"/>
        <end position="338"/>
    </location>
</feature>
<feature type="coiled-coil region" evidence="2">
    <location>
        <begin position="102"/>
        <end position="167"/>
    </location>
</feature>
<name>A0A1J5S1D1_9ZZZZ</name>
<dbReference type="Gene3D" id="2.40.30.170">
    <property type="match status" value="1"/>
</dbReference>
<organism evidence="8">
    <name type="scientific">mine drainage metagenome</name>
    <dbReference type="NCBI Taxonomy" id="410659"/>
    <lineage>
        <taxon>unclassified sequences</taxon>
        <taxon>metagenomes</taxon>
        <taxon>ecological metagenomes</taxon>
    </lineage>
</organism>
<feature type="domain" description="Multidrug resistance protein MdtA-like alpha-helical hairpin" evidence="5">
    <location>
        <begin position="101"/>
        <end position="171"/>
    </location>
</feature>
<evidence type="ECO:0000259" key="5">
    <source>
        <dbReference type="Pfam" id="PF25876"/>
    </source>
</evidence>
<keyword evidence="4" id="KW-0472">Membrane</keyword>
<comment type="similarity">
    <text evidence="1">Belongs to the membrane fusion protein (MFP) (TC 8.A.1) family.</text>
</comment>
<protein>
    <submittedName>
        <fullName evidence="8">Macrolide export protein MacA</fullName>
    </submittedName>
</protein>
<dbReference type="FunFam" id="2.40.30.170:FF:000010">
    <property type="entry name" value="Efflux RND transporter periplasmic adaptor subunit"/>
    <property type="match status" value="1"/>
</dbReference>
<evidence type="ECO:0000256" key="1">
    <source>
        <dbReference type="ARBA" id="ARBA00009477"/>
    </source>
</evidence>
<dbReference type="InterPro" id="IPR058625">
    <property type="entry name" value="MdtA-like_BSH"/>
</dbReference>
<dbReference type="SUPFAM" id="SSF111369">
    <property type="entry name" value="HlyD-like secretion proteins"/>
    <property type="match status" value="1"/>
</dbReference>
<evidence type="ECO:0000256" key="2">
    <source>
        <dbReference type="SAM" id="Coils"/>
    </source>
</evidence>
<dbReference type="Pfam" id="PF25954">
    <property type="entry name" value="Beta-barrel_RND_2"/>
    <property type="match status" value="1"/>
</dbReference>
<dbReference type="PANTHER" id="PTHR30469:SF33">
    <property type="entry name" value="SLR1207 PROTEIN"/>
    <property type="match status" value="1"/>
</dbReference>
<dbReference type="InterPro" id="IPR058624">
    <property type="entry name" value="MdtA-like_HH"/>
</dbReference>
<keyword evidence="4" id="KW-0812">Transmembrane</keyword>
<dbReference type="InterPro" id="IPR058792">
    <property type="entry name" value="Beta-barrel_RND_2"/>
</dbReference>
<evidence type="ECO:0000313" key="8">
    <source>
        <dbReference type="EMBL" id="OIQ94141.1"/>
    </source>
</evidence>
<keyword evidence="2" id="KW-0175">Coiled coil</keyword>
<dbReference type="Gene3D" id="1.10.287.470">
    <property type="entry name" value="Helix hairpin bin"/>
    <property type="match status" value="1"/>
</dbReference>
<dbReference type="Gene3D" id="2.40.50.100">
    <property type="match status" value="1"/>
</dbReference>
<feature type="compositionally biased region" description="Basic and acidic residues" evidence="3">
    <location>
        <begin position="311"/>
        <end position="335"/>
    </location>
</feature>
<dbReference type="InterPro" id="IPR006143">
    <property type="entry name" value="RND_pump_MFP"/>
</dbReference>
<dbReference type="PANTHER" id="PTHR30469">
    <property type="entry name" value="MULTIDRUG RESISTANCE PROTEIN MDTA"/>
    <property type="match status" value="1"/>
</dbReference>
<feature type="transmembrane region" description="Helical" evidence="4">
    <location>
        <begin position="9"/>
        <end position="27"/>
    </location>
</feature>
<feature type="domain" description="CusB-like beta-barrel" evidence="7">
    <location>
        <begin position="214"/>
        <end position="286"/>
    </location>
</feature>